<dbReference type="Pfam" id="PF01814">
    <property type="entry name" value="Hemerythrin"/>
    <property type="match status" value="1"/>
</dbReference>
<sequence length="195" mass="22222">MKPEAIQIIRDEHLAISAVLYSLRYLVKDMRKGGAPNFALLRAILDYIVSYPDRWHHPKEDKYLFAAVKRRTREADGLIGRLEREHALGYPMVENLKKQLIAFQGGDAHAGEEFFDTADRYAELEWEHLRTEEDVFMPIAERVLTAAEWAEIAAAFRENDNPLFGIKPKDEAEALYQRILSLAPSPIGFGGDTPP</sequence>
<evidence type="ECO:0000313" key="3">
    <source>
        <dbReference type="Proteomes" id="UP000648984"/>
    </source>
</evidence>
<dbReference type="PANTHER" id="PTHR39966:SF1">
    <property type="entry name" value="HEMERYTHRIN-LIKE DOMAIN-CONTAINING PROTEIN"/>
    <property type="match status" value="1"/>
</dbReference>
<keyword evidence="3" id="KW-1185">Reference proteome</keyword>
<dbReference type="PANTHER" id="PTHR39966">
    <property type="entry name" value="BLL2471 PROTEIN-RELATED"/>
    <property type="match status" value="1"/>
</dbReference>
<dbReference type="CDD" id="cd12108">
    <property type="entry name" value="Hr-like"/>
    <property type="match status" value="1"/>
</dbReference>
<reference evidence="2 3" key="1">
    <citation type="submission" date="2019-12" db="EMBL/GenBank/DDBJ databases">
        <title>Comparative genomics gives insights into the taxonomy of the Azoarcus-Aromatoleum group and reveals separate origins of nif in the plant-associated Azoarcus and non-plant-associated Aromatoleum sub-groups.</title>
        <authorList>
            <person name="Lafos M."/>
            <person name="Maluk M."/>
            <person name="Batista M."/>
            <person name="Junghare M."/>
            <person name="Carmona M."/>
            <person name="Faoro H."/>
            <person name="Cruz L.M."/>
            <person name="Battistoni F."/>
            <person name="De Souza E."/>
            <person name="Pedrosa F."/>
            <person name="Chen W.-M."/>
            <person name="Poole P.S."/>
            <person name="Dixon R.A."/>
            <person name="James E.K."/>
        </authorList>
    </citation>
    <scope>NUCLEOTIDE SEQUENCE [LARGE SCALE GENOMIC DNA]</scope>
    <source>
        <strain evidence="2 3">22Lin</strain>
    </source>
</reference>
<organism evidence="2 3">
    <name type="scientific">Aromatoleum diolicum</name>
    <dbReference type="NCBI Taxonomy" id="75796"/>
    <lineage>
        <taxon>Bacteria</taxon>
        <taxon>Pseudomonadati</taxon>
        <taxon>Pseudomonadota</taxon>
        <taxon>Betaproteobacteria</taxon>
        <taxon>Rhodocyclales</taxon>
        <taxon>Rhodocyclaceae</taxon>
        <taxon>Aromatoleum</taxon>
    </lineage>
</organism>
<feature type="domain" description="Hemerythrin-like" evidence="1">
    <location>
        <begin position="5"/>
        <end position="139"/>
    </location>
</feature>
<accession>A0ABX1QEF4</accession>
<dbReference type="Proteomes" id="UP000648984">
    <property type="component" value="Unassembled WGS sequence"/>
</dbReference>
<evidence type="ECO:0000313" key="2">
    <source>
        <dbReference type="EMBL" id="NMG75781.1"/>
    </source>
</evidence>
<dbReference type="EMBL" id="WTVQ01000021">
    <property type="protein sequence ID" value="NMG75781.1"/>
    <property type="molecule type" value="Genomic_DNA"/>
</dbReference>
<dbReference type="RefSeq" id="WP_169260935.1">
    <property type="nucleotide sequence ID" value="NZ_WTVQ01000021.1"/>
</dbReference>
<proteinExistence type="predicted"/>
<evidence type="ECO:0000259" key="1">
    <source>
        <dbReference type="Pfam" id="PF01814"/>
    </source>
</evidence>
<dbReference type="InterPro" id="IPR012312">
    <property type="entry name" value="Hemerythrin-like"/>
</dbReference>
<protein>
    <recommendedName>
        <fullName evidence="1">Hemerythrin-like domain-containing protein</fullName>
    </recommendedName>
</protein>
<gene>
    <name evidence="2" type="ORF">GPA25_13520</name>
</gene>
<name>A0ABX1QEF4_9RHOO</name>
<comment type="caution">
    <text evidence="2">The sequence shown here is derived from an EMBL/GenBank/DDBJ whole genome shotgun (WGS) entry which is preliminary data.</text>
</comment>
<dbReference type="Gene3D" id="1.20.120.520">
    <property type="entry name" value="nmb1532 protein domain like"/>
    <property type="match status" value="1"/>
</dbReference>